<name>A0A8S5MQZ0_9CAUD</name>
<proteinExistence type="predicted"/>
<evidence type="ECO:0000313" key="1">
    <source>
        <dbReference type="EMBL" id="DAD84726.1"/>
    </source>
</evidence>
<sequence length="264" mass="26963">MATGASGTFSYRASGGGDADYYLEITWVQEYTPGNNYSDIKISAKIRRSGGNATGGTWFAWQDGGISVNGTRVISWYAKSTSGSWTYSGASVSIGSGSVRVYHTGATTVPLATTAVDWTNTSVSSASFFFPEKSETLSLHAIPQPHTLTISAGAGTTVTVNRTSSPMGAGTGVLSSGAAIYDGDVLQVSAAVGSGWELSGLTANGAAIANGGTLTVNGDVTIAATAKQLGLAYIGGVKYLCYINGVQYKPMLGSADGSSWILLS</sequence>
<organism evidence="1">
    <name type="scientific">Siphoviridae sp. ctqED62</name>
    <dbReference type="NCBI Taxonomy" id="2826468"/>
    <lineage>
        <taxon>Viruses</taxon>
        <taxon>Duplodnaviria</taxon>
        <taxon>Heunggongvirae</taxon>
        <taxon>Uroviricota</taxon>
        <taxon>Caudoviricetes</taxon>
    </lineage>
</organism>
<dbReference type="EMBL" id="BK014965">
    <property type="protein sequence ID" value="DAD84726.1"/>
    <property type="molecule type" value="Genomic_DNA"/>
</dbReference>
<reference evidence="1" key="1">
    <citation type="journal article" date="2021" name="Proc. Natl. Acad. Sci. U.S.A.">
        <title>A Catalog of Tens of Thousands of Viruses from Human Metagenomes Reveals Hidden Associations with Chronic Diseases.</title>
        <authorList>
            <person name="Tisza M.J."/>
            <person name="Buck C.B."/>
        </authorList>
    </citation>
    <scope>NUCLEOTIDE SEQUENCE</scope>
    <source>
        <strain evidence="1">CtqED62</strain>
    </source>
</reference>
<accession>A0A8S5MQZ0</accession>
<protein>
    <submittedName>
        <fullName evidence="1">Uncharacterized protein</fullName>
    </submittedName>
</protein>